<sequence>MIIATFSGVRMIHNDQYQIHVRRYTSAFSRNIKQIADVQERGQLASQINKNIVIVGRDGREVSQQYVDHVLQVLVDHGFKPLYVDTVPTPTVQQLVQLKHAVGGIVITASHNPGNWCGLKFLGPSSLFLSPDECQIVYGDLQNEEAYDNPKPECDRISSEEAIKIHVDHVLKSNLVKVQQIRDCNFKIAFNGMCASGNAYIPYLAEVLNLQLLRYNSNIGPLPQKPEPTPQNLQDFKDFIQSQKSSIDVGFAVDPDADRCVIVDQFGEPVLEELTLSLCVEYVLSQSAEQFAVKNCSSSMSNDVICRSHGAKIIETAVGEVNVALRMRELNARIGGEGNGGVILSDAHLGRDSIVAICLILSYMAVSHQPISTLVNKMPKFTVIKEKYEFDPQNRSNLLLKMEQLKSFTENHPNQFRILTVDGVKLIYDEKLKWVHVRFSNTEPIVRIIAEAQTENECRELIKKVEDLVFK</sequence>
<dbReference type="PANTHER" id="PTHR42946">
    <property type="entry name" value="PHOSPHOHEXOSE MUTASE"/>
    <property type="match status" value="1"/>
</dbReference>
<reference evidence="13" key="1">
    <citation type="submission" date="2023-06" db="EMBL/GenBank/DDBJ databases">
        <authorList>
            <person name="Kurt Z."/>
        </authorList>
    </citation>
    <scope>NUCLEOTIDE SEQUENCE</scope>
</reference>
<name>A0AA86NSY9_9EUKA</name>
<dbReference type="InterPro" id="IPR005845">
    <property type="entry name" value="A-D-PHexomutase_a/b/a-II"/>
</dbReference>
<dbReference type="InterPro" id="IPR036900">
    <property type="entry name" value="A-D-PHexomutase_C_sf"/>
</dbReference>
<dbReference type="PRINTS" id="PR00509">
    <property type="entry name" value="PGMPMM"/>
</dbReference>
<dbReference type="EMBL" id="CATOUU010001018">
    <property type="protein sequence ID" value="CAI9967262.1"/>
    <property type="molecule type" value="Genomic_DNA"/>
</dbReference>
<keyword evidence="5 7" id="KW-0460">Magnesium</keyword>
<evidence type="ECO:0000256" key="3">
    <source>
        <dbReference type="ARBA" id="ARBA00022553"/>
    </source>
</evidence>
<dbReference type="Gene3D" id="3.40.120.10">
    <property type="entry name" value="Alpha-D-Glucose-1,6-Bisphosphate, subunit A, domain 3"/>
    <property type="match status" value="3"/>
</dbReference>
<feature type="domain" description="Alpha-D-phosphohexomutase alpha/beta/alpha" evidence="10">
    <location>
        <begin position="174"/>
        <end position="265"/>
    </location>
</feature>
<dbReference type="InterPro" id="IPR005846">
    <property type="entry name" value="A-D-PHexomutase_a/b/a-III"/>
</dbReference>
<dbReference type="Proteomes" id="UP001642409">
    <property type="component" value="Unassembled WGS sequence"/>
</dbReference>
<dbReference type="Pfam" id="PF02879">
    <property type="entry name" value="PGM_PMM_II"/>
    <property type="match status" value="1"/>
</dbReference>
<dbReference type="GO" id="GO:0006048">
    <property type="term" value="P:UDP-N-acetylglucosamine biosynthetic process"/>
    <property type="evidence" value="ECO:0007669"/>
    <property type="project" value="TreeGrafter"/>
</dbReference>
<gene>
    <name evidence="13" type="ORF">HINF_LOCUS12264</name>
    <name evidence="14" type="ORF">HINF_LOCUS54907</name>
    <name evidence="15" type="ORF">HINF_LOCUS67869</name>
    <name evidence="12" type="ORF">HINF_LOCUS718</name>
    <name evidence="16" type="ORF">HINF_LOCUS72085</name>
    <name evidence="17" type="ORF">HINF_LOCUS73043</name>
</gene>
<keyword evidence="3" id="KW-0597">Phosphoprotein</keyword>
<dbReference type="Pfam" id="PF00408">
    <property type="entry name" value="PGM_PMM_IV"/>
    <property type="match status" value="1"/>
</dbReference>
<evidence type="ECO:0000313" key="14">
    <source>
        <dbReference type="EMBL" id="CAI9967262.1"/>
    </source>
</evidence>
<organism evidence="13">
    <name type="scientific">Hexamita inflata</name>
    <dbReference type="NCBI Taxonomy" id="28002"/>
    <lineage>
        <taxon>Eukaryota</taxon>
        <taxon>Metamonada</taxon>
        <taxon>Diplomonadida</taxon>
        <taxon>Hexamitidae</taxon>
        <taxon>Hexamitinae</taxon>
        <taxon>Hexamita</taxon>
    </lineage>
</organism>
<dbReference type="GO" id="GO:0005829">
    <property type="term" value="C:cytosol"/>
    <property type="evidence" value="ECO:0007669"/>
    <property type="project" value="TreeGrafter"/>
</dbReference>
<evidence type="ECO:0000259" key="8">
    <source>
        <dbReference type="Pfam" id="PF00408"/>
    </source>
</evidence>
<dbReference type="EMBL" id="CATOUU010000317">
    <property type="protein sequence ID" value="CAI9924619.1"/>
    <property type="molecule type" value="Genomic_DNA"/>
</dbReference>
<evidence type="ECO:0000313" key="13">
    <source>
        <dbReference type="EMBL" id="CAI9924619.1"/>
    </source>
</evidence>
<evidence type="ECO:0000313" key="15">
    <source>
        <dbReference type="EMBL" id="CAL6095270.1"/>
    </source>
</evidence>
<dbReference type="GO" id="GO:0005975">
    <property type="term" value="P:carbohydrate metabolic process"/>
    <property type="evidence" value="ECO:0007669"/>
    <property type="project" value="InterPro"/>
</dbReference>
<keyword evidence="4 7" id="KW-0479">Metal-binding</keyword>
<dbReference type="PROSITE" id="PS00710">
    <property type="entry name" value="PGM_PMM"/>
    <property type="match status" value="1"/>
</dbReference>
<dbReference type="InterPro" id="IPR005841">
    <property type="entry name" value="Alpha-D-phosphohexomutase_SF"/>
</dbReference>
<evidence type="ECO:0000259" key="10">
    <source>
        <dbReference type="Pfam" id="PF02879"/>
    </source>
</evidence>
<dbReference type="InterPro" id="IPR050060">
    <property type="entry name" value="Phosphoglucosamine_mutase"/>
</dbReference>
<feature type="domain" description="Alpha-D-phosphohexomutase alpha/beta/alpha" evidence="11">
    <location>
        <begin position="276"/>
        <end position="380"/>
    </location>
</feature>
<evidence type="ECO:0000256" key="1">
    <source>
        <dbReference type="ARBA" id="ARBA00001946"/>
    </source>
</evidence>
<evidence type="ECO:0000256" key="2">
    <source>
        <dbReference type="ARBA" id="ARBA00010231"/>
    </source>
</evidence>
<dbReference type="SUPFAM" id="SSF53738">
    <property type="entry name" value="Phosphoglucomutase, first 3 domains"/>
    <property type="match status" value="3"/>
</dbReference>
<evidence type="ECO:0000256" key="4">
    <source>
        <dbReference type="ARBA" id="ARBA00022723"/>
    </source>
</evidence>
<protein>
    <submittedName>
        <fullName evidence="13">Phosphoglucosamine mutase</fullName>
    </submittedName>
    <submittedName>
        <fullName evidence="15">Phosphoglucosamine_mutase</fullName>
    </submittedName>
</protein>
<dbReference type="SUPFAM" id="SSF55957">
    <property type="entry name" value="Phosphoglucomutase, C-terminal domain"/>
    <property type="match status" value="1"/>
</dbReference>
<evidence type="ECO:0000313" key="12">
    <source>
        <dbReference type="EMBL" id="CAI9913073.1"/>
    </source>
</evidence>
<dbReference type="Pfam" id="PF02878">
    <property type="entry name" value="PGM_PMM_I"/>
    <property type="match status" value="1"/>
</dbReference>
<evidence type="ECO:0000313" key="18">
    <source>
        <dbReference type="Proteomes" id="UP001642409"/>
    </source>
</evidence>
<proteinExistence type="inferred from homology"/>
<evidence type="ECO:0000256" key="6">
    <source>
        <dbReference type="ARBA" id="ARBA00023235"/>
    </source>
</evidence>
<dbReference type="InterPro" id="IPR005844">
    <property type="entry name" value="A-D-PHexomutase_a/b/a-I"/>
</dbReference>
<keyword evidence="6" id="KW-0413">Isomerase</keyword>
<accession>A0AA86NSY9</accession>
<evidence type="ECO:0000259" key="9">
    <source>
        <dbReference type="Pfam" id="PF02878"/>
    </source>
</evidence>
<dbReference type="EMBL" id="CATOUU010000018">
    <property type="protein sequence ID" value="CAI9913073.1"/>
    <property type="molecule type" value="Genomic_DNA"/>
</dbReference>
<dbReference type="InterPro" id="IPR005843">
    <property type="entry name" value="A-D-PHexomutase_C"/>
</dbReference>
<dbReference type="PANTHER" id="PTHR42946:SF1">
    <property type="entry name" value="PHOSPHOGLUCOMUTASE (ALPHA-D-GLUCOSE-1,6-BISPHOSPHATE-DEPENDENT)"/>
    <property type="match status" value="1"/>
</dbReference>
<evidence type="ECO:0000256" key="5">
    <source>
        <dbReference type="ARBA" id="ARBA00022842"/>
    </source>
</evidence>
<keyword evidence="18" id="KW-1185">Reference proteome</keyword>
<evidence type="ECO:0000313" key="17">
    <source>
        <dbReference type="EMBL" id="CAL6104980.1"/>
    </source>
</evidence>
<evidence type="ECO:0000313" key="16">
    <source>
        <dbReference type="EMBL" id="CAL6103314.1"/>
    </source>
</evidence>
<dbReference type="EMBL" id="CAXDID020000590">
    <property type="protein sequence ID" value="CAL6104980.1"/>
    <property type="molecule type" value="Genomic_DNA"/>
</dbReference>
<dbReference type="GO" id="GO:0000287">
    <property type="term" value="F:magnesium ion binding"/>
    <property type="evidence" value="ECO:0007669"/>
    <property type="project" value="InterPro"/>
</dbReference>
<comment type="caution">
    <text evidence="13">The sequence shown here is derived from an EMBL/GenBank/DDBJ whole genome shotgun (WGS) entry which is preliminary data.</text>
</comment>
<dbReference type="EMBL" id="CAXDID020000565">
    <property type="protein sequence ID" value="CAL6103314.1"/>
    <property type="molecule type" value="Genomic_DNA"/>
</dbReference>
<dbReference type="Pfam" id="PF02880">
    <property type="entry name" value="PGM_PMM_III"/>
    <property type="match status" value="1"/>
</dbReference>
<dbReference type="GO" id="GO:0008966">
    <property type="term" value="F:phosphoglucosamine mutase activity"/>
    <property type="evidence" value="ECO:0007669"/>
    <property type="project" value="TreeGrafter"/>
</dbReference>
<dbReference type="AlphaFoldDB" id="A0AA86NSY9"/>
<evidence type="ECO:0000256" key="7">
    <source>
        <dbReference type="RuleBase" id="RU004326"/>
    </source>
</evidence>
<dbReference type="InterPro" id="IPR016055">
    <property type="entry name" value="A-D-PHexomutase_a/b/a-I/II/III"/>
</dbReference>
<feature type="domain" description="Alpha-D-phosphohexomutase alpha/beta/alpha" evidence="9">
    <location>
        <begin position="48"/>
        <end position="147"/>
    </location>
</feature>
<evidence type="ECO:0000259" key="11">
    <source>
        <dbReference type="Pfam" id="PF02880"/>
    </source>
</evidence>
<dbReference type="EMBL" id="CAXDID020000474">
    <property type="protein sequence ID" value="CAL6095270.1"/>
    <property type="molecule type" value="Genomic_DNA"/>
</dbReference>
<reference evidence="15 18" key="2">
    <citation type="submission" date="2024-07" db="EMBL/GenBank/DDBJ databases">
        <authorList>
            <person name="Akdeniz Z."/>
        </authorList>
    </citation>
    <scope>NUCLEOTIDE SEQUENCE [LARGE SCALE GENOMIC DNA]</scope>
</reference>
<comment type="similarity">
    <text evidence="2 7">Belongs to the phosphohexose mutase family.</text>
</comment>
<feature type="domain" description="Alpha-D-phosphohexomutase C-terminal" evidence="8">
    <location>
        <begin position="403"/>
        <end position="466"/>
    </location>
</feature>
<dbReference type="InterPro" id="IPR016066">
    <property type="entry name" value="A-D-PHexomutase_CS"/>
</dbReference>
<comment type="cofactor">
    <cofactor evidence="1">
        <name>Mg(2+)</name>
        <dbReference type="ChEBI" id="CHEBI:18420"/>
    </cofactor>
</comment>
<dbReference type="GO" id="GO:0004615">
    <property type="term" value="F:phosphomannomutase activity"/>
    <property type="evidence" value="ECO:0007669"/>
    <property type="project" value="TreeGrafter"/>
</dbReference>
<dbReference type="Gene3D" id="3.30.310.50">
    <property type="entry name" value="Alpha-D-phosphohexomutase, C-terminal domain"/>
    <property type="match status" value="1"/>
</dbReference>